<dbReference type="AlphaFoldDB" id="A0A6L6VEJ3"/>
<protein>
    <recommendedName>
        <fullName evidence="4">Bacteriophage protein</fullName>
    </recommendedName>
</protein>
<dbReference type="Proteomes" id="UP000477951">
    <property type="component" value="Unassembled WGS sequence"/>
</dbReference>
<feature type="region of interest" description="Disordered" evidence="1">
    <location>
        <begin position="1"/>
        <end position="21"/>
    </location>
</feature>
<name>A0A6L6VEJ3_AGRVI</name>
<dbReference type="RefSeq" id="WP_156614781.1">
    <property type="nucleotide sequence ID" value="NZ_WPHR01000007.1"/>
</dbReference>
<gene>
    <name evidence="2" type="ORF">GOZ90_11695</name>
</gene>
<accession>A0A6L6VEJ3</accession>
<proteinExistence type="predicted"/>
<sequence>MTALTADRNTPQRSGDNRSFPVKGATTVFAGAMVALDPTGMLVPASATATLKIVGRNERQIVNAGADGSVRADVKTGIFRFANSASTDVIALADIGSDCYAVDDQTVAKTSNSSARPVAGTIFDVDDQGVWVKFS</sequence>
<dbReference type="EMBL" id="WPHR01000007">
    <property type="protein sequence ID" value="MUZ73345.1"/>
    <property type="molecule type" value="Genomic_DNA"/>
</dbReference>
<evidence type="ECO:0000256" key="1">
    <source>
        <dbReference type="SAM" id="MobiDB-lite"/>
    </source>
</evidence>
<organism evidence="2 3">
    <name type="scientific">Agrobacterium vitis</name>
    <name type="common">Rhizobium vitis</name>
    <dbReference type="NCBI Taxonomy" id="373"/>
    <lineage>
        <taxon>Bacteria</taxon>
        <taxon>Pseudomonadati</taxon>
        <taxon>Pseudomonadota</taxon>
        <taxon>Alphaproteobacteria</taxon>
        <taxon>Hyphomicrobiales</taxon>
        <taxon>Rhizobiaceae</taxon>
        <taxon>Rhizobium/Agrobacterium group</taxon>
        <taxon>Agrobacterium</taxon>
    </lineage>
</organism>
<evidence type="ECO:0008006" key="4">
    <source>
        <dbReference type="Google" id="ProtNLM"/>
    </source>
</evidence>
<evidence type="ECO:0000313" key="3">
    <source>
        <dbReference type="Proteomes" id="UP000477951"/>
    </source>
</evidence>
<comment type="caution">
    <text evidence="2">The sequence shown here is derived from an EMBL/GenBank/DDBJ whole genome shotgun (WGS) entry which is preliminary data.</text>
</comment>
<reference evidence="2 3" key="1">
    <citation type="submission" date="2019-12" db="EMBL/GenBank/DDBJ databases">
        <title>Whole-genome sequencing of Allorhizobium vitis.</title>
        <authorList>
            <person name="Gan H.M."/>
            <person name="Szegedi E."/>
            <person name="Burr T."/>
            <person name="Savka M.A."/>
        </authorList>
    </citation>
    <scope>NUCLEOTIDE SEQUENCE [LARGE SCALE GENOMIC DNA]</scope>
    <source>
        <strain evidence="2 3">CG516</strain>
    </source>
</reference>
<evidence type="ECO:0000313" key="2">
    <source>
        <dbReference type="EMBL" id="MUZ73345.1"/>
    </source>
</evidence>